<keyword evidence="2" id="KW-0229">DNA integration</keyword>
<dbReference type="RefSeq" id="WP_147092882.1">
    <property type="nucleotide sequence ID" value="NZ_BJVC01000002.1"/>
</dbReference>
<dbReference type="Gene3D" id="1.10.150.130">
    <property type="match status" value="1"/>
</dbReference>
<dbReference type="InterPro" id="IPR002104">
    <property type="entry name" value="Integrase_catalytic"/>
</dbReference>
<proteinExistence type="inferred from homology"/>
<protein>
    <submittedName>
        <fullName evidence="6">Integrase/recombinase</fullName>
    </submittedName>
</protein>
<dbReference type="Proteomes" id="UP000321405">
    <property type="component" value="Unassembled WGS sequence"/>
</dbReference>
<keyword evidence="4" id="KW-0233">DNA recombination</keyword>
<dbReference type="SUPFAM" id="SSF56349">
    <property type="entry name" value="DNA breaking-rejoining enzymes"/>
    <property type="match status" value="1"/>
</dbReference>
<sequence length="337" mass="38229">MILRLRYIQRVRDRRGKTRLYFRRPGHRSKRLPDESDPGFLAAYNEALAAAKPEILRPREPPRTLAGLIDFWMRSARYTALAETTRATYRRILLDIQKQDYANAFVTDFQPVYVRRILARHIATPAAANNRLKILRVLFDHAVSEGWRPDNPASAVKRHKEKAEGAVTWSEEQIARYEARWPQGSVQRLALALLVYTGQRRSDVVRMSGADRRGDLLEVRQQKTGARLLIPIHPHLAQELDAAPASGTFLQTPGGKAYTANGFYMRFRDWRAAAELPEGLSPHGLRKAAARRLAEAGCTTHQIAAITGHATLAEVERYTRAVDQEKLARSAIERIKL</sequence>
<evidence type="ECO:0000313" key="6">
    <source>
        <dbReference type="EMBL" id="GEL01894.1"/>
    </source>
</evidence>
<dbReference type="InterPro" id="IPR013762">
    <property type="entry name" value="Integrase-like_cat_sf"/>
</dbReference>
<evidence type="ECO:0000256" key="2">
    <source>
        <dbReference type="ARBA" id="ARBA00022908"/>
    </source>
</evidence>
<dbReference type="InterPro" id="IPR010998">
    <property type="entry name" value="Integrase_recombinase_N"/>
</dbReference>
<dbReference type="InterPro" id="IPR050090">
    <property type="entry name" value="Tyrosine_recombinase_XerCD"/>
</dbReference>
<dbReference type="PANTHER" id="PTHR30349">
    <property type="entry name" value="PHAGE INTEGRASE-RELATED"/>
    <property type="match status" value="1"/>
</dbReference>
<dbReference type="EMBL" id="BJVC01000002">
    <property type="protein sequence ID" value="GEL01894.1"/>
    <property type="molecule type" value="Genomic_DNA"/>
</dbReference>
<evidence type="ECO:0000256" key="4">
    <source>
        <dbReference type="ARBA" id="ARBA00023172"/>
    </source>
</evidence>
<dbReference type="OrthoDB" id="7873969at2"/>
<dbReference type="GO" id="GO:0006310">
    <property type="term" value="P:DNA recombination"/>
    <property type="evidence" value="ECO:0007669"/>
    <property type="project" value="UniProtKB-KW"/>
</dbReference>
<dbReference type="Gene3D" id="1.10.443.10">
    <property type="entry name" value="Intergrase catalytic core"/>
    <property type="match status" value="1"/>
</dbReference>
<evidence type="ECO:0000259" key="5">
    <source>
        <dbReference type="PROSITE" id="PS51898"/>
    </source>
</evidence>
<accession>A0A511BQI2</accession>
<evidence type="ECO:0000313" key="7">
    <source>
        <dbReference type="Proteomes" id="UP000321405"/>
    </source>
</evidence>
<dbReference type="GO" id="GO:0015074">
    <property type="term" value="P:DNA integration"/>
    <property type="evidence" value="ECO:0007669"/>
    <property type="project" value="UniProtKB-KW"/>
</dbReference>
<reference evidence="6 7" key="1">
    <citation type="submission" date="2019-07" db="EMBL/GenBank/DDBJ databases">
        <title>Whole genome shotgun sequence of Swaminathania salitolerans NBRC 104436.</title>
        <authorList>
            <person name="Hosoyama A."/>
            <person name="Uohara A."/>
            <person name="Ohji S."/>
            <person name="Ichikawa N."/>
        </authorList>
    </citation>
    <scope>NUCLEOTIDE SEQUENCE [LARGE SCALE GENOMIC DNA]</scope>
    <source>
        <strain evidence="6 7">NBRC 104436</strain>
    </source>
</reference>
<comment type="similarity">
    <text evidence="1">Belongs to the 'phage' integrase family.</text>
</comment>
<dbReference type="AlphaFoldDB" id="A0A511BQI2"/>
<keyword evidence="7" id="KW-1185">Reference proteome</keyword>
<dbReference type="PANTHER" id="PTHR30349:SF64">
    <property type="entry name" value="PROPHAGE INTEGRASE INTD-RELATED"/>
    <property type="match status" value="1"/>
</dbReference>
<gene>
    <name evidence="6" type="ORF">SSA02_10570</name>
</gene>
<feature type="domain" description="Tyr recombinase" evidence="5">
    <location>
        <begin position="164"/>
        <end position="332"/>
    </location>
</feature>
<dbReference type="GO" id="GO:0003677">
    <property type="term" value="F:DNA binding"/>
    <property type="evidence" value="ECO:0007669"/>
    <property type="project" value="UniProtKB-KW"/>
</dbReference>
<comment type="caution">
    <text evidence="6">The sequence shown here is derived from an EMBL/GenBank/DDBJ whole genome shotgun (WGS) entry which is preliminary data.</text>
</comment>
<name>A0A511BQI2_9PROT</name>
<evidence type="ECO:0000256" key="1">
    <source>
        <dbReference type="ARBA" id="ARBA00008857"/>
    </source>
</evidence>
<evidence type="ECO:0000256" key="3">
    <source>
        <dbReference type="ARBA" id="ARBA00023125"/>
    </source>
</evidence>
<organism evidence="6 7">
    <name type="scientific">Swaminathania salitolerans</name>
    <dbReference type="NCBI Taxonomy" id="182838"/>
    <lineage>
        <taxon>Bacteria</taxon>
        <taxon>Pseudomonadati</taxon>
        <taxon>Pseudomonadota</taxon>
        <taxon>Alphaproteobacteria</taxon>
        <taxon>Acetobacterales</taxon>
        <taxon>Acetobacteraceae</taxon>
        <taxon>Swaminathania</taxon>
    </lineage>
</organism>
<keyword evidence="3" id="KW-0238">DNA-binding</keyword>
<dbReference type="Pfam" id="PF00589">
    <property type="entry name" value="Phage_integrase"/>
    <property type="match status" value="1"/>
</dbReference>
<dbReference type="PROSITE" id="PS51898">
    <property type="entry name" value="TYR_RECOMBINASE"/>
    <property type="match status" value="1"/>
</dbReference>
<dbReference type="InterPro" id="IPR011010">
    <property type="entry name" value="DNA_brk_join_enz"/>
</dbReference>